<accession>A0A183C5S9</accession>
<reference evidence="1" key="1">
    <citation type="submission" date="2013-12" db="EMBL/GenBank/DDBJ databases">
        <authorList>
            <person name="Aslett M."/>
        </authorList>
    </citation>
    <scope>NUCLEOTIDE SEQUENCE [LARGE SCALE GENOMIC DNA]</scope>
    <source>
        <strain evidence="1">Lindley</strain>
    </source>
</reference>
<dbReference type="Proteomes" id="UP000050741">
    <property type="component" value="Unassembled WGS sequence"/>
</dbReference>
<evidence type="ECO:0000313" key="2">
    <source>
        <dbReference type="WBParaSite" id="GPLIN_000822400"/>
    </source>
</evidence>
<name>A0A183C5S9_GLOPA</name>
<reference evidence="2" key="3">
    <citation type="submission" date="2016-06" db="UniProtKB">
        <authorList>
            <consortium name="WormBaseParasite"/>
        </authorList>
    </citation>
    <scope>IDENTIFICATION</scope>
</reference>
<dbReference type="AlphaFoldDB" id="A0A183C5S9"/>
<keyword evidence="1" id="KW-1185">Reference proteome</keyword>
<reference evidence="1" key="2">
    <citation type="submission" date="2014-05" db="EMBL/GenBank/DDBJ databases">
        <title>The genome and life-stage specific transcriptomes of Globodera pallida elucidate key aspects of plant parasitism by a cyst nematode.</title>
        <authorList>
            <person name="Cotton J.A."/>
            <person name="Lilley C.J."/>
            <person name="Jones L.M."/>
            <person name="Kikuchi T."/>
            <person name="Reid A.J."/>
            <person name="Thorpe P."/>
            <person name="Tsai I.J."/>
            <person name="Beasley H."/>
            <person name="Blok V."/>
            <person name="Cock P.J.A."/>
            <person name="Van den Akker S.E."/>
            <person name="Holroyd N."/>
            <person name="Hunt M."/>
            <person name="Mantelin S."/>
            <person name="Naghra H."/>
            <person name="Pain A."/>
            <person name="Palomares-Rius J.E."/>
            <person name="Zarowiecki M."/>
            <person name="Berriman M."/>
            <person name="Jones J.T."/>
            <person name="Urwin P.E."/>
        </authorList>
    </citation>
    <scope>NUCLEOTIDE SEQUENCE [LARGE SCALE GENOMIC DNA]</scope>
    <source>
        <strain evidence="1">Lindley</strain>
    </source>
</reference>
<sequence>MPVPTCVAEKGSKTVTVLNTGHEKARVTVMLTARSDGLKLRPFVLLPKKRPVPDIIKRFNKTLALSWCVGKFFFGSRHLFWDSFRCHISEATKQALRVGDSQCRRSRHPMFVGTLQSRMVPFQMGLPYCSNVEKKPPF</sequence>
<proteinExistence type="predicted"/>
<protein>
    <submittedName>
        <fullName evidence="2">MSP domain-containing protein</fullName>
    </submittedName>
</protein>
<dbReference type="WBParaSite" id="GPLIN_000822400">
    <property type="protein sequence ID" value="GPLIN_000822400"/>
    <property type="gene ID" value="GPLIN_000822400"/>
</dbReference>
<organism evidence="1 2">
    <name type="scientific">Globodera pallida</name>
    <name type="common">Potato cyst nematode worm</name>
    <name type="synonym">Heterodera pallida</name>
    <dbReference type="NCBI Taxonomy" id="36090"/>
    <lineage>
        <taxon>Eukaryota</taxon>
        <taxon>Metazoa</taxon>
        <taxon>Ecdysozoa</taxon>
        <taxon>Nematoda</taxon>
        <taxon>Chromadorea</taxon>
        <taxon>Rhabditida</taxon>
        <taxon>Tylenchina</taxon>
        <taxon>Tylenchomorpha</taxon>
        <taxon>Tylenchoidea</taxon>
        <taxon>Heteroderidae</taxon>
        <taxon>Heteroderinae</taxon>
        <taxon>Globodera</taxon>
    </lineage>
</organism>
<evidence type="ECO:0000313" key="1">
    <source>
        <dbReference type="Proteomes" id="UP000050741"/>
    </source>
</evidence>